<organism evidence="1 2">
    <name type="scientific">Vibrio mediterranei</name>
    <dbReference type="NCBI Taxonomy" id="689"/>
    <lineage>
        <taxon>Bacteria</taxon>
        <taxon>Pseudomonadati</taxon>
        <taxon>Pseudomonadota</taxon>
        <taxon>Gammaproteobacteria</taxon>
        <taxon>Vibrionales</taxon>
        <taxon>Vibrionaceae</taxon>
        <taxon>Vibrio</taxon>
    </lineage>
</organism>
<dbReference type="AlphaFoldDB" id="A0A3G4VIN0"/>
<dbReference type="EMBL" id="CP033578">
    <property type="protein sequence ID" value="AYV24663.1"/>
    <property type="molecule type" value="Genomic_DNA"/>
</dbReference>
<dbReference type="InterPro" id="IPR052026">
    <property type="entry name" value="ExeA_AAA_ATPase_DNA-bind"/>
</dbReference>
<dbReference type="Proteomes" id="UP000279760">
    <property type="component" value="Chromosome 2"/>
</dbReference>
<accession>A0A3G4VIN0</accession>
<dbReference type="SUPFAM" id="SSF52540">
    <property type="entry name" value="P-loop containing nucleoside triphosphate hydrolases"/>
    <property type="match status" value="1"/>
</dbReference>
<name>A0A3G4VIN0_9VIBR</name>
<dbReference type="InterPro" id="IPR008868">
    <property type="entry name" value="TniB"/>
</dbReference>
<evidence type="ECO:0000313" key="2">
    <source>
        <dbReference type="Proteomes" id="UP000279760"/>
    </source>
</evidence>
<proteinExistence type="predicted"/>
<sequence>MKCQKVETTADKVKQIFIQNPQITDIIDDISDCREFSDGIHEPDCMIVVGDTGAGKTTIIDKYLAKNPRTETNDGSIIPILSTSLPPNATPITASEQLLSDLGDPLAFSRGNDPVKIAKEMSDLMKLCGVELIIIDEFQHMIDRKNKQILHSAADWLKMLIVRSKIPVVLFGMPYSVLILEANNQLAGRFELQHTLEPFRLNNKENRILYKTFLAMLDEALPFHESSDLAAPDMMKRIYAFSQGNLRRIRKLINRSSRLALRDNSNKILLKHFAKAAPKVSRAACEEQNPFRVNVNELTIKQPPKDIGWENYLSQQEKDISPRDLF</sequence>
<dbReference type="InterPro" id="IPR027417">
    <property type="entry name" value="P-loop_NTPase"/>
</dbReference>
<dbReference type="Gene3D" id="3.40.50.300">
    <property type="entry name" value="P-loop containing nucleotide triphosphate hydrolases"/>
    <property type="match status" value="1"/>
</dbReference>
<gene>
    <name evidence="1" type="ORF">ECB94_25835</name>
</gene>
<dbReference type="PANTHER" id="PTHR35894">
    <property type="entry name" value="GENERAL SECRETION PATHWAY PROTEIN A-RELATED"/>
    <property type="match status" value="1"/>
</dbReference>
<dbReference type="Pfam" id="PF05621">
    <property type="entry name" value="TniB"/>
    <property type="match status" value="1"/>
</dbReference>
<protein>
    <submittedName>
        <fullName evidence="1">Transposase</fullName>
    </submittedName>
</protein>
<dbReference type="RefSeq" id="WP_124942113.1">
    <property type="nucleotide sequence ID" value="NZ_CP033578.1"/>
</dbReference>
<reference evidence="1 2" key="1">
    <citation type="submission" date="2018-11" db="EMBL/GenBank/DDBJ databases">
        <title>Complete Genome Sequence of Vbrio mediterranei 117-T6: a Potential Pathogen Bacteria Isolated from the Conchocelis of Pyropia.</title>
        <authorList>
            <person name="Liu Q."/>
        </authorList>
    </citation>
    <scope>NUCLEOTIDE SEQUENCE [LARGE SCALE GENOMIC DNA]</scope>
    <source>
        <strain evidence="1 2">117-T6</strain>
    </source>
</reference>
<evidence type="ECO:0000313" key="1">
    <source>
        <dbReference type="EMBL" id="AYV24663.1"/>
    </source>
</evidence>
<dbReference type="PANTHER" id="PTHR35894:SF1">
    <property type="entry name" value="PHOSPHORIBULOKINASE _ URIDINE KINASE FAMILY"/>
    <property type="match status" value="1"/>
</dbReference>